<accession>A0A1I7YE57</accession>
<feature type="region of interest" description="Disordered" evidence="1">
    <location>
        <begin position="86"/>
        <end position="124"/>
    </location>
</feature>
<reference evidence="3" key="1">
    <citation type="submission" date="2016-11" db="UniProtKB">
        <authorList>
            <consortium name="WormBaseParasite"/>
        </authorList>
    </citation>
    <scope>IDENTIFICATION</scope>
</reference>
<feature type="compositionally biased region" description="Polar residues" evidence="1">
    <location>
        <begin position="114"/>
        <end position="124"/>
    </location>
</feature>
<dbReference type="AlphaFoldDB" id="A0A1I7YE57"/>
<organism evidence="2 3">
    <name type="scientific">Steinernema glaseri</name>
    <dbReference type="NCBI Taxonomy" id="37863"/>
    <lineage>
        <taxon>Eukaryota</taxon>
        <taxon>Metazoa</taxon>
        <taxon>Ecdysozoa</taxon>
        <taxon>Nematoda</taxon>
        <taxon>Chromadorea</taxon>
        <taxon>Rhabditida</taxon>
        <taxon>Tylenchina</taxon>
        <taxon>Panagrolaimomorpha</taxon>
        <taxon>Strongyloidoidea</taxon>
        <taxon>Steinernematidae</taxon>
        <taxon>Steinernema</taxon>
    </lineage>
</organism>
<sequence length="124" mass="13021">MEQPPAAPTPDESAEPSMDFLLDGIDAVTGLPIGAEDTEEVPDYSLFVSNPNEEDVEGICAAAAGISHAPMPAEDDSGYWLQSMTRTEVSSSKNEAAEQDEDSVDNLSLLASAAVTQTHPPEGE</sequence>
<evidence type="ECO:0000256" key="1">
    <source>
        <dbReference type="SAM" id="MobiDB-lite"/>
    </source>
</evidence>
<protein>
    <submittedName>
        <fullName evidence="3">NACAD protein</fullName>
    </submittedName>
</protein>
<evidence type="ECO:0000313" key="3">
    <source>
        <dbReference type="WBParaSite" id="L893_g15216.t1"/>
    </source>
</evidence>
<evidence type="ECO:0000313" key="2">
    <source>
        <dbReference type="Proteomes" id="UP000095287"/>
    </source>
</evidence>
<name>A0A1I7YE57_9BILA</name>
<keyword evidence="2" id="KW-1185">Reference proteome</keyword>
<proteinExistence type="predicted"/>
<dbReference type="Proteomes" id="UP000095287">
    <property type="component" value="Unplaced"/>
</dbReference>
<dbReference type="WBParaSite" id="L893_g15216.t1">
    <property type="protein sequence ID" value="L893_g15216.t1"/>
    <property type="gene ID" value="L893_g15216"/>
</dbReference>